<accession>A0ACB9Q6X8</accession>
<proteinExistence type="predicted"/>
<evidence type="ECO:0000313" key="2">
    <source>
        <dbReference type="Proteomes" id="UP000828941"/>
    </source>
</evidence>
<protein>
    <submittedName>
        <fullName evidence="1">Uncharacterized protein</fullName>
    </submittedName>
</protein>
<reference evidence="1 2" key="1">
    <citation type="journal article" date="2022" name="DNA Res.">
        <title>Chromosomal-level genome assembly of the orchid tree Bauhinia variegata (Leguminosae; Cercidoideae) supports the allotetraploid origin hypothesis of Bauhinia.</title>
        <authorList>
            <person name="Zhong Y."/>
            <person name="Chen Y."/>
            <person name="Zheng D."/>
            <person name="Pang J."/>
            <person name="Liu Y."/>
            <person name="Luo S."/>
            <person name="Meng S."/>
            <person name="Qian L."/>
            <person name="Wei D."/>
            <person name="Dai S."/>
            <person name="Zhou R."/>
        </authorList>
    </citation>
    <scope>NUCLEOTIDE SEQUENCE [LARGE SCALE GENOMIC DNA]</scope>
    <source>
        <strain evidence="1">BV-YZ2020</strain>
    </source>
</reference>
<sequence>MKQGLLLWNSCFHSLSPPSLLPSFSFTLPRIQSRPFKLSISATVETTDSTTELTARERRRLRNERRESKATTNWREEVEERLINKPKKKKTSWTEELNLDLLAKLGPQWWVVRVDRVSRVNGQNTAEALARSLAKNFPELEFKVYSPAVHVKRKLKNGTYSIKPKPLFPGCIFLRCVLNKELHDFIREHAGIGGFVGSKVGNIKRQINKPRPVDVEDMEAIFKKAKEEQEKNDQAFKEEEKNTMLNSGIPNTELDADDVSKPIVDSKPKRRSRKTSDELTNGSSTKINYKLFAPGSTVQVKSGTFAGFSGTLKKLNRKTKLATVVFSLFGKENIVDLDVDEITLETN</sequence>
<dbReference type="Proteomes" id="UP000828941">
    <property type="component" value="Chromosome 1"/>
</dbReference>
<name>A0ACB9Q6X8_BAUVA</name>
<gene>
    <name evidence="1" type="ORF">L6164_000578</name>
</gene>
<evidence type="ECO:0000313" key="1">
    <source>
        <dbReference type="EMBL" id="KAI4356563.1"/>
    </source>
</evidence>
<organism evidence="1 2">
    <name type="scientific">Bauhinia variegata</name>
    <name type="common">Purple orchid tree</name>
    <name type="synonym">Phanera variegata</name>
    <dbReference type="NCBI Taxonomy" id="167791"/>
    <lineage>
        <taxon>Eukaryota</taxon>
        <taxon>Viridiplantae</taxon>
        <taxon>Streptophyta</taxon>
        <taxon>Embryophyta</taxon>
        <taxon>Tracheophyta</taxon>
        <taxon>Spermatophyta</taxon>
        <taxon>Magnoliopsida</taxon>
        <taxon>eudicotyledons</taxon>
        <taxon>Gunneridae</taxon>
        <taxon>Pentapetalae</taxon>
        <taxon>rosids</taxon>
        <taxon>fabids</taxon>
        <taxon>Fabales</taxon>
        <taxon>Fabaceae</taxon>
        <taxon>Cercidoideae</taxon>
        <taxon>Cercideae</taxon>
        <taxon>Bauhiniinae</taxon>
        <taxon>Bauhinia</taxon>
    </lineage>
</organism>
<keyword evidence="2" id="KW-1185">Reference proteome</keyword>
<comment type="caution">
    <text evidence="1">The sequence shown here is derived from an EMBL/GenBank/DDBJ whole genome shotgun (WGS) entry which is preliminary data.</text>
</comment>
<dbReference type="EMBL" id="CM039426">
    <property type="protein sequence ID" value="KAI4356563.1"/>
    <property type="molecule type" value="Genomic_DNA"/>
</dbReference>